<reference evidence="12" key="1">
    <citation type="journal article" date="2019" name="Int. J. Syst. Evol. Microbiol.">
        <title>The Global Catalogue of Microorganisms (GCM) 10K type strain sequencing project: providing services to taxonomists for standard genome sequencing and annotation.</title>
        <authorList>
            <consortium name="The Broad Institute Genomics Platform"/>
            <consortium name="The Broad Institute Genome Sequencing Center for Infectious Disease"/>
            <person name="Wu L."/>
            <person name="Ma J."/>
        </authorList>
    </citation>
    <scope>NUCLEOTIDE SEQUENCE [LARGE SCALE GENOMIC DNA]</scope>
    <source>
        <strain evidence="12">CGMCC 1.15304</strain>
    </source>
</reference>
<organism evidence="11 12">
    <name type="scientific">Kordiimonas lipolytica</name>
    <dbReference type="NCBI Taxonomy" id="1662421"/>
    <lineage>
        <taxon>Bacteria</taxon>
        <taxon>Pseudomonadati</taxon>
        <taxon>Pseudomonadota</taxon>
        <taxon>Alphaproteobacteria</taxon>
        <taxon>Kordiimonadales</taxon>
        <taxon>Kordiimonadaceae</taxon>
        <taxon>Kordiimonas</taxon>
    </lineage>
</organism>
<evidence type="ECO:0000256" key="6">
    <source>
        <dbReference type="ARBA" id="ARBA00022982"/>
    </source>
</evidence>
<evidence type="ECO:0000259" key="10">
    <source>
        <dbReference type="PROSITE" id="PS51007"/>
    </source>
</evidence>
<evidence type="ECO:0000313" key="11">
    <source>
        <dbReference type="EMBL" id="MFC4346564.1"/>
    </source>
</evidence>
<dbReference type="InterPro" id="IPR051459">
    <property type="entry name" value="Cytochrome_c-type_DH"/>
</dbReference>
<keyword evidence="6" id="KW-0249">Electron transport</keyword>
<keyword evidence="9" id="KW-1133">Transmembrane helix</keyword>
<keyword evidence="9" id="KW-0472">Membrane</keyword>
<proteinExistence type="predicted"/>
<evidence type="ECO:0000256" key="8">
    <source>
        <dbReference type="PROSITE-ProRule" id="PRU00433"/>
    </source>
</evidence>
<feature type="domain" description="Cytochrome c" evidence="10">
    <location>
        <begin position="46"/>
        <end position="145"/>
    </location>
</feature>
<dbReference type="InterPro" id="IPR009056">
    <property type="entry name" value="Cyt_c-like_dom"/>
</dbReference>
<dbReference type="PANTHER" id="PTHR35008:SF4">
    <property type="entry name" value="BLL4482 PROTEIN"/>
    <property type="match status" value="1"/>
</dbReference>
<dbReference type="SUPFAM" id="SSF46626">
    <property type="entry name" value="Cytochrome c"/>
    <property type="match status" value="1"/>
</dbReference>
<dbReference type="Pfam" id="PF13442">
    <property type="entry name" value="Cytochrome_CBB3"/>
    <property type="match status" value="1"/>
</dbReference>
<keyword evidence="4" id="KW-0679">Respiratory chain</keyword>
<keyword evidence="5 8" id="KW-0479">Metal-binding</keyword>
<evidence type="ECO:0000256" key="7">
    <source>
        <dbReference type="ARBA" id="ARBA00023004"/>
    </source>
</evidence>
<name>A0ABV8U7D3_9PROT</name>
<dbReference type="PRINTS" id="PR00605">
    <property type="entry name" value="CYTCHROMECIC"/>
</dbReference>
<dbReference type="PANTHER" id="PTHR35008">
    <property type="entry name" value="BLL4482 PROTEIN-RELATED"/>
    <property type="match status" value="1"/>
</dbReference>
<comment type="cofactor">
    <cofactor evidence="1">
        <name>heme c</name>
        <dbReference type="ChEBI" id="CHEBI:61717"/>
    </cofactor>
</comment>
<keyword evidence="7 8" id="KW-0408">Iron</keyword>
<evidence type="ECO:0000256" key="5">
    <source>
        <dbReference type="ARBA" id="ARBA00022723"/>
    </source>
</evidence>
<dbReference type="EMBL" id="JBHSCR010000001">
    <property type="protein sequence ID" value="MFC4346564.1"/>
    <property type="molecule type" value="Genomic_DNA"/>
</dbReference>
<evidence type="ECO:0000313" key="12">
    <source>
        <dbReference type="Proteomes" id="UP001595776"/>
    </source>
</evidence>
<feature type="transmembrane region" description="Helical" evidence="9">
    <location>
        <begin position="9"/>
        <end position="30"/>
    </location>
</feature>
<gene>
    <name evidence="11" type="ORF">ACFO5Q_01730</name>
</gene>
<keyword evidence="2" id="KW-0813">Transport</keyword>
<sequence length="160" mass="17838">MKTRKNGKSLLKVMVVLSVLTASLLLLSYYEARTLPDMTLNPDNADIVQRGNALYGQYCVSCHGENLEGQKNWQDKKPFERWRAPPLDASGRAWQHGDKTLFMMTKFGVHALEGKGTLNSDMPAFEGTLEDEEIAAVLSYIKSTWPQSNAEKAEASSEPD</sequence>
<accession>A0ABV8U7D3</accession>
<dbReference type="InterPro" id="IPR008168">
    <property type="entry name" value="Cyt_C_IC"/>
</dbReference>
<evidence type="ECO:0000256" key="1">
    <source>
        <dbReference type="ARBA" id="ARBA00001926"/>
    </source>
</evidence>
<evidence type="ECO:0000256" key="9">
    <source>
        <dbReference type="SAM" id="Phobius"/>
    </source>
</evidence>
<keyword evidence="9" id="KW-0812">Transmembrane</keyword>
<keyword evidence="3 8" id="KW-0349">Heme</keyword>
<protein>
    <submittedName>
        <fullName evidence="11">C-type cytochrome</fullName>
    </submittedName>
</protein>
<evidence type="ECO:0000256" key="2">
    <source>
        <dbReference type="ARBA" id="ARBA00022448"/>
    </source>
</evidence>
<dbReference type="InterPro" id="IPR036909">
    <property type="entry name" value="Cyt_c-like_dom_sf"/>
</dbReference>
<comment type="caution">
    <text evidence="11">The sequence shown here is derived from an EMBL/GenBank/DDBJ whole genome shotgun (WGS) entry which is preliminary data.</text>
</comment>
<evidence type="ECO:0000256" key="4">
    <source>
        <dbReference type="ARBA" id="ARBA00022660"/>
    </source>
</evidence>
<dbReference type="Gene3D" id="1.10.760.10">
    <property type="entry name" value="Cytochrome c-like domain"/>
    <property type="match status" value="1"/>
</dbReference>
<dbReference type="RefSeq" id="WP_068150305.1">
    <property type="nucleotide sequence ID" value="NZ_JBHSCR010000001.1"/>
</dbReference>
<dbReference type="PROSITE" id="PS51007">
    <property type="entry name" value="CYTC"/>
    <property type="match status" value="1"/>
</dbReference>
<dbReference type="Proteomes" id="UP001595776">
    <property type="component" value="Unassembled WGS sequence"/>
</dbReference>
<evidence type="ECO:0000256" key="3">
    <source>
        <dbReference type="ARBA" id="ARBA00022617"/>
    </source>
</evidence>
<keyword evidence="12" id="KW-1185">Reference proteome</keyword>